<dbReference type="Pfam" id="PF13416">
    <property type="entry name" value="SBP_bac_8"/>
    <property type="match status" value="1"/>
</dbReference>
<feature type="signal peptide" evidence="4">
    <location>
        <begin position="1"/>
        <end position="24"/>
    </location>
</feature>
<proteinExistence type="inferred from homology"/>
<name>A0ABW4S016_9ACTN</name>
<dbReference type="InterPro" id="IPR006059">
    <property type="entry name" value="SBP"/>
</dbReference>
<comment type="similarity">
    <text evidence="1">Belongs to the bacterial solute-binding protein 1 family.</text>
</comment>
<dbReference type="SUPFAM" id="SSF53850">
    <property type="entry name" value="Periplasmic binding protein-like II"/>
    <property type="match status" value="1"/>
</dbReference>
<keyword evidence="2" id="KW-0813">Transport</keyword>
<evidence type="ECO:0000313" key="6">
    <source>
        <dbReference type="Proteomes" id="UP001597326"/>
    </source>
</evidence>
<dbReference type="EMBL" id="JBHUFZ010000032">
    <property type="protein sequence ID" value="MFD1891248.1"/>
    <property type="molecule type" value="Genomic_DNA"/>
</dbReference>
<dbReference type="Gene3D" id="3.40.190.10">
    <property type="entry name" value="Periplasmic binding protein-like II"/>
    <property type="match status" value="1"/>
</dbReference>
<dbReference type="PROSITE" id="PS51257">
    <property type="entry name" value="PROKAR_LIPOPROTEIN"/>
    <property type="match status" value="1"/>
</dbReference>
<reference evidence="6" key="1">
    <citation type="journal article" date="2019" name="Int. J. Syst. Evol. Microbiol.">
        <title>The Global Catalogue of Microorganisms (GCM) 10K type strain sequencing project: providing services to taxonomists for standard genome sequencing and annotation.</title>
        <authorList>
            <consortium name="The Broad Institute Genomics Platform"/>
            <consortium name="The Broad Institute Genome Sequencing Center for Infectious Disease"/>
            <person name="Wu L."/>
            <person name="Ma J."/>
        </authorList>
    </citation>
    <scope>NUCLEOTIDE SEQUENCE [LARGE SCALE GENOMIC DNA]</scope>
    <source>
        <strain evidence="6">CAIM 431</strain>
    </source>
</reference>
<accession>A0ABW4S016</accession>
<evidence type="ECO:0000313" key="5">
    <source>
        <dbReference type="EMBL" id="MFD1891248.1"/>
    </source>
</evidence>
<keyword evidence="6" id="KW-1185">Reference proteome</keyword>
<keyword evidence="3 4" id="KW-0732">Signal</keyword>
<comment type="caution">
    <text evidence="5">The sequence shown here is derived from an EMBL/GenBank/DDBJ whole genome shotgun (WGS) entry which is preliminary data.</text>
</comment>
<evidence type="ECO:0000256" key="3">
    <source>
        <dbReference type="ARBA" id="ARBA00022729"/>
    </source>
</evidence>
<evidence type="ECO:0000256" key="2">
    <source>
        <dbReference type="ARBA" id="ARBA00022448"/>
    </source>
</evidence>
<organism evidence="5 6">
    <name type="scientific">Luteococcus peritonei</name>
    <dbReference type="NCBI Taxonomy" id="88874"/>
    <lineage>
        <taxon>Bacteria</taxon>
        <taxon>Bacillati</taxon>
        <taxon>Actinomycetota</taxon>
        <taxon>Actinomycetes</taxon>
        <taxon>Propionibacteriales</taxon>
        <taxon>Propionibacteriaceae</taxon>
        <taxon>Luteococcus</taxon>
    </lineage>
</organism>
<evidence type="ECO:0000256" key="1">
    <source>
        <dbReference type="ARBA" id="ARBA00008520"/>
    </source>
</evidence>
<dbReference type="PANTHER" id="PTHR30061">
    <property type="entry name" value="MALTOSE-BINDING PERIPLASMIC PROTEIN"/>
    <property type="match status" value="1"/>
</dbReference>
<dbReference type="RefSeq" id="WP_343875521.1">
    <property type="nucleotide sequence ID" value="NZ_BAAAIX010000033.1"/>
</dbReference>
<feature type="chain" id="PRO_5045143660" evidence="4">
    <location>
        <begin position="25"/>
        <end position="418"/>
    </location>
</feature>
<evidence type="ECO:0000256" key="4">
    <source>
        <dbReference type="SAM" id="SignalP"/>
    </source>
</evidence>
<protein>
    <submittedName>
        <fullName evidence="5">Extracellular solute-binding protein</fullName>
    </submittedName>
</protein>
<sequence>MTKTTRTTALLAAVCLPMALTACGGGGFDSGSGASASSSAEAKQTPTAKEVTVLIGSSGDAETKAVTEAVAAWSKQKGIPAKVQVAADLPQQAAQGFAADSPADVVYTATDVFASWVKAGNLYAYGDQLSNADDYYDGLKQAFTSEGKFYCAPKDFSTLQLVINDKLWKEAGLTEADHPKTWEDLATVGKKLTKGKVKGLTFGPEIQRVGVFLAQNGGGLETDGKATANSEANVEALTWVKQAMADGWAAYSSDLGSGWGGEAFGKQQAAMVIEGNWITGALEGDFSDVDYTVVELPEGKTKGTLQYTNCWGVTAKGDNIGGAVDLVEHLTTTEQQLAFAKAFGVMPSRKSAKEQWTKDNPAMVPFINGADYAQNLPAEVGALDVIKDMNAQLGQLKTKEPKAILDGAQSNLEAIVAG</sequence>
<gene>
    <name evidence="5" type="ORF">ACFSCS_13810</name>
</gene>
<dbReference type="Proteomes" id="UP001597326">
    <property type="component" value="Unassembled WGS sequence"/>
</dbReference>
<dbReference type="PANTHER" id="PTHR30061:SF50">
    <property type="entry name" value="MALTOSE_MALTODEXTRIN-BINDING PERIPLASMIC PROTEIN"/>
    <property type="match status" value="1"/>
</dbReference>